<dbReference type="AlphaFoldDB" id="A0A7R9FRE5"/>
<dbReference type="SMART" id="SM00032">
    <property type="entry name" value="CCP"/>
    <property type="match status" value="1"/>
</dbReference>
<comment type="caution">
    <text evidence="6">Lacks conserved residue(s) required for the propagation of feature annotation.</text>
</comment>
<dbReference type="EMBL" id="LR903800">
    <property type="protein sequence ID" value="CAD7252291.1"/>
    <property type="molecule type" value="Genomic_DNA"/>
</dbReference>
<dbReference type="InterPro" id="IPR000436">
    <property type="entry name" value="Sushi_SCR_CCP_dom"/>
</dbReference>
<evidence type="ECO:0000256" key="2">
    <source>
        <dbReference type="ARBA" id="ARBA00022801"/>
    </source>
</evidence>
<evidence type="ECO:0000256" key="4">
    <source>
        <dbReference type="ARBA" id="ARBA00023157"/>
    </source>
</evidence>
<feature type="domain" description="Sushi" evidence="9">
    <location>
        <begin position="232"/>
        <end position="294"/>
    </location>
</feature>
<dbReference type="InterPro" id="IPR018114">
    <property type="entry name" value="TRYPSIN_HIS"/>
</dbReference>
<evidence type="ECO:0000256" key="5">
    <source>
        <dbReference type="ARBA" id="ARBA00024195"/>
    </source>
</evidence>
<dbReference type="Proteomes" id="UP000677054">
    <property type="component" value="Unassembled WGS sequence"/>
</dbReference>
<dbReference type="Gene3D" id="2.10.70.10">
    <property type="entry name" value="Complement Module, domain 1"/>
    <property type="match status" value="1"/>
</dbReference>
<dbReference type="Pfam" id="PF00089">
    <property type="entry name" value="Trypsin"/>
    <property type="match status" value="1"/>
</dbReference>
<organism evidence="10">
    <name type="scientific">Darwinula stevensoni</name>
    <dbReference type="NCBI Taxonomy" id="69355"/>
    <lineage>
        <taxon>Eukaryota</taxon>
        <taxon>Metazoa</taxon>
        <taxon>Ecdysozoa</taxon>
        <taxon>Arthropoda</taxon>
        <taxon>Crustacea</taxon>
        <taxon>Oligostraca</taxon>
        <taxon>Ostracoda</taxon>
        <taxon>Podocopa</taxon>
        <taxon>Podocopida</taxon>
        <taxon>Darwinulocopina</taxon>
        <taxon>Darwinuloidea</taxon>
        <taxon>Darwinulidae</taxon>
        <taxon>Darwinula</taxon>
    </lineage>
</organism>
<dbReference type="GO" id="GO:0004252">
    <property type="term" value="F:serine-type endopeptidase activity"/>
    <property type="evidence" value="ECO:0007669"/>
    <property type="project" value="InterPro"/>
</dbReference>
<dbReference type="SMART" id="SM00020">
    <property type="entry name" value="Tryp_SPc"/>
    <property type="match status" value="1"/>
</dbReference>
<dbReference type="FunFam" id="2.40.10.10:FF:000060">
    <property type="entry name" value="Acrosin"/>
    <property type="match status" value="1"/>
</dbReference>
<accession>A0A7R9FRE5</accession>
<dbReference type="Gene3D" id="2.40.10.10">
    <property type="entry name" value="Trypsin-like serine proteases"/>
    <property type="match status" value="2"/>
</dbReference>
<dbReference type="PRINTS" id="PR00722">
    <property type="entry name" value="CHYMOTRYPSIN"/>
</dbReference>
<evidence type="ECO:0000259" key="8">
    <source>
        <dbReference type="PROSITE" id="PS50240"/>
    </source>
</evidence>
<dbReference type="PROSITE" id="PS50923">
    <property type="entry name" value="SUSHI"/>
    <property type="match status" value="1"/>
</dbReference>
<evidence type="ECO:0000256" key="6">
    <source>
        <dbReference type="PROSITE-ProRule" id="PRU00302"/>
    </source>
</evidence>
<keyword evidence="11" id="KW-1185">Reference proteome</keyword>
<evidence type="ECO:0000256" key="7">
    <source>
        <dbReference type="RuleBase" id="RU363034"/>
    </source>
</evidence>
<evidence type="ECO:0008006" key="12">
    <source>
        <dbReference type="Google" id="ProtNLM"/>
    </source>
</evidence>
<protein>
    <recommendedName>
        <fullName evidence="12">Limulus clotting factor C</fullName>
    </recommendedName>
</protein>
<dbReference type="OrthoDB" id="6420457at2759"/>
<evidence type="ECO:0000259" key="9">
    <source>
        <dbReference type="PROSITE" id="PS50923"/>
    </source>
</evidence>
<dbReference type="Pfam" id="PF00084">
    <property type="entry name" value="Sushi"/>
    <property type="match status" value="1"/>
</dbReference>
<dbReference type="InterPro" id="IPR001314">
    <property type="entry name" value="Peptidase_S1A"/>
</dbReference>
<dbReference type="InterPro" id="IPR009003">
    <property type="entry name" value="Peptidase_S1_PA"/>
</dbReference>
<dbReference type="GO" id="GO:0006508">
    <property type="term" value="P:proteolysis"/>
    <property type="evidence" value="ECO:0007669"/>
    <property type="project" value="UniProtKB-KW"/>
</dbReference>
<evidence type="ECO:0000313" key="10">
    <source>
        <dbReference type="EMBL" id="CAD7252291.1"/>
    </source>
</evidence>
<dbReference type="PROSITE" id="PS00135">
    <property type="entry name" value="TRYPSIN_SER"/>
    <property type="match status" value="1"/>
</dbReference>
<keyword evidence="4 6" id="KW-1015">Disulfide bond</keyword>
<sequence length="559" mass="61503">MGGGTPPSKFPTTLIKRMKNLEKFCCHRCNPGPILPRGLLQFRSNALKLVDLRDNGISRVEPGAIAGLAPSTKIYINGNDIAVLSELSFRPILDVLSSGDGVLDVSGNPILCNCEMAWLVLRRKFLRNVSGKCQNGTEFKDLDSDSIRACPRDCPYQCVDSRRLSLCTPGTVTLSHVDDCGPGELCCRRNVPKNAAMMSSVPDMSFGDRETTDVTIGCGPLSGPAHGSLKIQSCPIDSETIDETNNAACIQDGGYEVGTIVSFACSEYYVLTGPKNRRCTEDRKWTGNEPFCEPVCGRKNDQVTPSKGDKIGRWPWQAAIHDIKKQDVVCGGALIREQWVLTAAHCVTVGDSTKRRNQTDFLVYLGKHYRANDKDDEYLQIRQVSHIIVHRRFSVENHDSDIALLKLAAPSALTARVQLVCLPTEFQISDQNLQDEMEGSVAAWSNDIPDSLASTLTEVRLPVISNRLCRRDTTAFTGDHTTTRTLTANMFCAGHSRNTPVEAYQTVCPGDSGSPMVFLSNASQDSHWTVEGIVSHFFQSDTCSTRRPGQYVVFTKVNR</sequence>
<dbReference type="PROSITE" id="PS00134">
    <property type="entry name" value="TRYPSIN_HIS"/>
    <property type="match status" value="1"/>
</dbReference>
<evidence type="ECO:0000256" key="3">
    <source>
        <dbReference type="ARBA" id="ARBA00022825"/>
    </source>
</evidence>
<dbReference type="EMBL" id="CAJPEV010004283">
    <property type="protein sequence ID" value="CAG0901509.1"/>
    <property type="molecule type" value="Genomic_DNA"/>
</dbReference>
<feature type="domain" description="Peptidase S1" evidence="8">
    <location>
        <begin position="295"/>
        <end position="559"/>
    </location>
</feature>
<keyword evidence="6" id="KW-0768">Sushi</keyword>
<dbReference type="InterPro" id="IPR043504">
    <property type="entry name" value="Peptidase_S1_PA_chymotrypsin"/>
</dbReference>
<dbReference type="PANTHER" id="PTHR24256">
    <property type="entry name" value="TRYPTASE-RELATED"/>
    <property type="match status" value="1"/>
</dbReference>
<proteinExistence type="inferred from homology"/>
<keyword evidence="3 7" id="KW-0720">Serine protease</keyword>
<dbReference type="CDD" id="cd00033">
    <property type="entry name" value="CCP"/>
    <property type="match status" value="1"/>
</dbReference>
<name>A0A7R9FRE5_9CRUS</name>
<feature type="disulfide bond" evidence="6">
    <location>
        <begin position="265"/>
        <end position="292"/>
    </location>
</feature>
<dbReference type="InterPro" id="IPR035976">
    <property type="entry name" value="Sushi/SCR/CCP_sf"/>
</dbReference>
<keyword evidence="2 7" id="KW-0378">Hydrolase</keyword>
<gene>
    <name evidence="10" type="ORF">DSTB1V02_LOCUS12049</name>
</gene>
<dbReference type="SUPFAM" id="SSF52058">
    <property type="entry name" value="L domain-like"/>
    <property type="match status" value="1"/>
</dbReference>
<dbReference type="InterPro" id="IPR001254">
    <property type="entry name" value="Trypsin_dom"/>
</dbReference>
<dbReference type="InterPro" id="IPR032675">
    <property type="entry name" value="LRR_dom_sf"/>
</dbReference>
<dbReference type="Gene3D" id="3.80.10.10">
    <property type="entry name" value="Ribonuclease Inhibitor"/>
    <property type="match status" value="1"/>
</dbReference>
<dbReference type="InterPro" id="IPR033116">
    <property type="entry name" value="TRYPSIN_SER"/>
</dbReference>
<comment type="similarity">
    <text evidence="5">Belongs to the peptidase S1 family. CLIP subfamily.</text>
</comment>
<reference evidence="10" key="1">
    <citation type="submission" date="2020-11" db="EMBL/GenBank/DDBJ databases">
        <authorList>
            <person name="Tran Van P."/>
        </authorList>
    </citation>
    <scope>NUCLEOTIDE SEQUENCE</scope>
</reference>
<keyword evidence="1 7" id="KW-0645">Protease</keyword>
<dbReference type="SUPFAM" id="SSF50494">
    <property type="entry name" value="Trypsin-like serine proteases"/>
    <property type="match status" value="1"/>
</dbReference>
<evidence type="ECO:0000313" key="11">
    <source>
        <dbReference type="Proteomes" id="UP000677054"/>
    </source>
</evidence>
<dbReference type="SUPFAM" id="SSF57535">
    <property type="entry name" value="Complement control module/SCR domain"/>
    <property type="match status" value="1"/>
</dbReference>
<dbReference type="InterPro" id="IPR051487">
    <property type="entry name" value="Ser/Thr_Proteases_Immune/Dev"/>
</dbReference>
<dbReference type="PROSITE" id="PS50240">
    <property type="entry name" value="TRYPSIN_DOM"/>
    <property type="match status" value="1"/>
</dbReference>
<dbReference type="CDD" id="cd00190">
    <property type="entry name" value="Tryp_SPc"/>
    <property type="match status" value="1"/>
</dbReference>
<evidence type="ECO:0000256" key="1">
    <source>
        <dbReference type="ARBA" id="ARBA00022670"/>
    </source>
</evidence>